<keyword evidence="2" id="KW-1185">Reference proteome</keyword>
<reference evidence="1 2" key="1">
    <citation type="journal article" date="2014" name="Int. J. Syst. Evol. Microbiol.">
        <title>Fulvimonas yonginensis sp. nov., isolated from greenhouse soil, and emended description of the genus Fulvimonas.</title>
        <authorList>
            <person name="Ahn J.H."/>
            <person name="Kim S.J."/>
            <person name="Weon H.Y."/>
            <person name="Hong S.B."/>
            <person name="Seok S.J."/>
            <person name="Kwon S.W."/>
        </authorList>
    </citation>
    <scope>NUCLEOTIDE SEQUENCE [LARGE SCALE GENOMIC DNA]</scope>
    <source>
        <strain evidence="1 2">KACC 16952</strain>
    </source>
</reference>
<proteinExistence type="predicted"/>
<evidence type="ECO:0000313" key="1">
    <source>
        <dbReference type="EMBL" id="MEI7036624.1"/>
    </source>
</evidence>
<comment type="caution">
    <text evidence="1">The sequence shown here is derived from an EMBL/GenBank/DDBJ whole genome shotgun (WGS) entry which is preliminary data.</text>
</comment>
<sequence length="112" mass="12561">MSSILPQLSLSPVYRHAQRLLGAWLEQGQASARLHAVRVRAALAALDPVERHRFARWLAWLCVAAEYRRVDLGTRIRRLDAALSRAVEAARATLPRSARPLLPATTPRIRHA</sequence>
<gene>
    <name evidence="1" type="ORF">WAT24_07645</name>
</gene>
<dbReference type="EMBL" id="JBBBNY010000004">
    <property type="protein sequence ID" value="MEI7036624.1"/>
    <property type="molecule type" value="Genomic_DNA"/>
</dbReference>
<dbReference type="RefSeq" id="WP_336807250.1">
    <property type="nucleotide sequence ID" value="NZ_JBBBNY010000004.1"/>
</dbReference>
<accession>A0ABU8JBJ2</accession>
<dbReference type="Proteomes" id="UP001381174">
    <property type="component" value="Unassembled WGS sequence"/>
</dbReference>
<evidence type="ECO:0000313" key="2">
    <source>
        <dbReference type="Proteomes" id="UP001381174"/>
    </source>
</evidence>
<protein>
    <submittedName>
        <fullName evidence="1">Uncharacterized protein</fullName>
    </submittedName>
</protein>
<organism evidence="1 2">
    <name type="scientific">Fulvimonas yonginensis</name>
    <dbReference type="NCBI Taxonomy" id="1495200"/>
    <lineage>
        <taxon>Bacteria</taxon>
        <taxon>Pseudomonadati</taxon>
        <taxon>Pseudomonadota</taxon>
        <taxon>Gammaproteobacteria</taxon>
        <taxon>Lysobacterales</taxon>
        <taxon>Rhodanobacteraceae</taxon>
        <taxon>Fulvimonas</taxon>
    </lineage>
</organism>
<name>A0ABU8JBJ2_9GAMM</name>